<dbReference type="InterPro" id="IPR050560">
    <property type="entry name" value="MYB_TF"/>
</dbReference>
<dbReference type="SUPFAM" id="SSF46689">
    <property type="entry name" value="Homeodomain-like"/>
    <property type="match status" value="1"/>
</dbReference>
<gene>
    <name evidence="4" type="ORF">TRFO_10148</name>
</gene>
<accession>A0A1J4JEY4</accession>
<evidence type="ECO:0000256" key="1">
    <source>
        <dbReference type="SAM" id="MobiDB-lite"/>
    </source>
</evidence>
<protein>
    <submittedName>
        <fullName evidence="4">Myb-like DNA-binding domain containing protein</fullName>
    </submittedName>
</protein>
<comment type="caution">
    <text evidence="4">The sequence shown here is derived from an EMBL/GenBank/DDBJ whole genome shotgun (WGS) entry which is preliminary data.</text>
</comment>
<organism evidence="4 5">
    <name type="scientific">Tritrichomonas foetus</name>
    <dbReference type="NCBI Taxonomy" id="1144522"/>
    <lineage>
        <taxon>Eukaryota</taxon>
        <taxon>Metamonada</taxon>
        <taxon>Parabasalia</taxon>
        <taxon>Tritrichomonadida</taxon>
        <taxon>Tritrichomonadidae</taxon>
        <taxon>Tritrichomonas</taxon>
    </lineage>
</organism>
<dbReference type="GO" id="GO:0000981">
    <property type="term" value="F:DNA-binding transcription factor activity, RNA polymerase II-specific"/>
    <property type="evidence" value="ECO:0007669"/>
    <property type="project" value="TreeGrafter"/>
</dbReference>
<sequence length="212" mass="24745">MSNTSYTTMFPPITSLPLPDDSICKLFENEFNSVFLSNNEPVMQIPNPTPLKASHNSVKSKSDENRAKGPWTTAEDKLLLDAMASYSGHICWEELSKMIPGRSAKQCRERWQFRLHPDVNKAPFEPWEDEIIIRDRTKTSANWSFIAHKLPGRTSCAVKNRWYTVLRNRKNDQSSRKAKVCPIQVTPFFMEAIMLRNRKELWEKGRYKHHEF</sequence>
<dbReference type="VEuPathDB" id="TrichDB:TRFO_10148"/>
<dbReference type="InterPro" id="IPR017930">
    <property type="entry name" value="Myb_dom"/>
</dbReference>
<dbReference type="EMBL" id="MLAK01001193">
    <property type="protein sequence ID" value="OHS96203.1"/>
    <property type="molecule type" value="Genomic_DNA"/>
</dbReference>
<dbReference type="InterPro" id="IPR009057">
    <property type="entry name" value="Homeodomain-like_sf"/>
</dbReference>
<dbReference type="CDD" id="cd00167">
    <property type="entry name" value="SANT"/>
    <property type="match status" value="2"/>
</dbReference>
<dbReference type="GeneID" id="94829967"/>
<feature type="domain" description="Myb-like" evidence="2">
    <location>
        <begin position="116"/>
        <end position="166"/>
    </location>
</feature>
<evidence type="ECO:0000313" key="4">
    <source>
        <dbReference type="EMBL" id="OHS96203.1"/>
    </source>
</evidence>
<feature type="region of interest" description="Disordered" evidence="1">
    <location>
        <begin position="47"/>
        <end position="69"/>
    </location>
</feature>
<dbReference type="PANTHER" id="PTHR45614:SF241">
    <property type="entry name" value="MYB-LIKE DNA-BINDING PROTEIN"/>
    <property type="match status" value="1"/>
</dbReference>
<dbReference type="OrthoDB" id="2143914at2759"/>
<name>A0A1J4JEY4_9EUKA</name>
<dbReference type="PROSITE" id="PS51294">
    <property type="entry name" value="HTH_MYB"/>
    <property type="match status" value="2"/>
</dbReference>
<dbReference type="Pfam" id="PF13921">
    <property type="entry name" value="Myb_DNA-bind_6"/>
    <property type="match status" value="1"/>
</dbReference>
<dbReference type="SMART" id="SM00717">
    <property type="entry name" value="SANT"/>
    <property type="match status" value="2"/>
</dbReference>
<evidence type="ECO:0000259" key="3">
    <source>
        <dbReference type="PROSITE" id="PS51294"/>
    </source>
</evidence>
<reference evidence="4" key="1">
    <citation type="submission" date="2016-10" db="EMBL/GenBank/DDBJ databases">
        <authorList>
            <person name="Benchimol M."/>
            <person name="Almeida L.G."/>
            <person name="Vasconcelos A.T."/>
            <person name="Perreira-Neves A."/>
            <person name="Rosa I.A."/>
            <person name="Tasca T."/>
            <person name="Bogo M.R."/>
            <person name="de Souza W."/>
        </authorList>
    </citation>
    <scope>NUCLEOTIDE SEQUENCE [LARGE SCALE GENOMIC DNA]</scope>
    <source>
        <strain evidence="4">K</strain>
    </source>
</reference>
<dbReference type="PANTHER" id="PTHR45614">
    <property type="entry name" value="MYB PROTEIN-RELATED"/>
    <property type="match status" value="1"/>
</dbReference>
<proteinExistence type="predicted"/>
<evidence type="ECO:0000259" key="2">
    <source>
        <dbReference type="PROSITE" id="PS50090"/>
    </source>
</evidence>
<dbReference type="InterPro" id="IPR001005">
    <property type="entry name" value="SANT/Myb"/>
</dbReference>
<dbReference type="RefSeq" id="XP_068349340.1">
    <property type="nucleotide sequence ID" value="XM_068495263.1"/>
</dbReference>
<evidence type="ECO:0000313" key="5">
    <source>
        <dbReference type="Proteomes" id="UP000179807"/>
    </source>
</evidence>
<dbReference type="Proteomes" id="UP000179807">
    <property type="component" value="Unassembled WGS sequence"/>
</dbReference>
<keyword evidence="5" id="KW-1185">Reference proteome</keyword>
<feature type="domain" description="HTH myb-type" evidence="3">
    <location>
        <begin position="141"/>
        <end position="170"/>
    </location>
</feature>
<feature type="domain" description="HTH myb-type" evidence="3">
    <location>
        <begin position="63"/>
        <end position="119"/>
    </location>
</feature>
<dbReference type="PROSITE" id="PS50090">
    <property type="entry name" value="MYB_LIKE"/>
    <property type="match status" value="2"/>
</dbReference>
<feature type="domain" description="Myb-like" evidence="2">
    <location>
        <begin position="63"/>
        <end position="115"/>
    </location>
</feature>
<dbReference type="Gene3D" id="1.10.10.60">
    <property type="entry name" value="Homeodomain-like"/>
    <property type="match status" value="2"/>
</dbReference>
<dbReference type="GO" id="GO:0000978">
    <property type="term" value="F:RNA polymerase II cis-regulatory region sequence-specific DNA binding"/>
    <property type="evidence" value="ECO:0007669"/>
    <property type="project" value="TreeGrafter"/>
</dbReference>
<dbReference type="GO" id="GO:0005634">
    <property type="term" value="C:nucleus"/>
    <property type="evidence" value="ECO:0007669"/>
    <property type="project" value="TreeGrafter"/>
</dbReference>
<dbReference type="AlphaFoldDB" id="A0A1J4JEY4"/>